<dbReference type="AlphaFoldDB" id="A0A078BC12"/>
<reference evidence="1 2" key="1">
    <citation type="submission" date="2014-06" db="EMBL/GenBank/DDBJ databases">
        <authorList>
            <person name="Swart Estienne"/>
        </authorList>
    </citation>
    <scope>NUCLEOTIDE SEQUENCE [LARGE SCALE GENOMIC DNA]</scope>
    <source>
        <strain evidence="1 2">130c</strain>
    </source>
</reference>
<dbReference type="EMBL" id="CCKQ01018808">
    <property type="protein sequence ID" value="CDW90792.1"/>
    <property type="molecule type" value="Genomic_DNA"/>
</dbReference>
<protein>
    <submittedName>
        <fullName evidence="1">Uncharacterized protein</fullName>
    </submittedName>
</protein>
<evidence type="ECO:0000313" key="2">
    <source>
        <dbReference type="Proteomes" id="UP000039865"/>
    </source>
</evidence>
<evidence type="ECO:0000313" key="1">
    <source>
        <dbReference type="EMBL" id="CDW90792.1"/>
    </source>
</evidence>
<name>A0A078BC12_STYLE</name>
<gene>
    <name evidence="1" type="primary">Contig5977.g6403</name>
    <name evidence="1" type="ORF">STYLEM_19939</name>
</gene>
<accession>A0A078BC12</accession>
<organism evidence="1 2">
    <name type="scientific">Stylonychia lemnae</name>
    <name type="common">Ciliate</name>
    <dbReference type="NCBI Taxonomy" id="5949"/>
    <lineage>
        <taxon>Eukaryota</taxon>
        <taxon>Sar</taxon>
        <taxon>Alveolata</taxon>
        <taxon>Ciliophora</taxon>
        <taxon>Intramacronucleata</taxon>
        <taxon>Spirotrichea</taxon>
        <taxon>Stichotrichia</taxon>
        <taxon>Sporadotrichida</taxon>
        <taxon>Oxytrichidae</taxon>
        <taxon>Stylonychinae</taxon>
        <taxon>Stylonychia</taxon>
    </lineage>
</organism>
<proteinExistence type="predicted"/>
<dbReference type="Proteomes" id="UP000039865">
    <property type="component" value="Unassembled WGS sequence"/>
</dbReference>
<keyword evidence="2" id="KW-1185">Reference proteome</keyword>
<dbReference type="InParanoid" id="A0A078BC12"/>
<sequence length="117" mass="13584">MCMLNLHQNNLPKIMNKIEQISPSLGLRTEDVQQLKQHFEIFSIESEQNKNVSANFDQNMSDQADNGKGYGGYNEEDYKMMCTRDDDEIVFDELGNLYLLDDLILQLLVNFKKTCLQ</sequence>